<protein>
    <submittedName>
        <fullName evidence="1">Uncharacterized protein</fullName>
    </submittedName>
</protein>
<name>A0A976SUX8_9CAUD</name>
<dbReference type="Proteomes" id="UP001057809">
    <property type="component" value="Segment"/>
</dbReference>
<keyword evidence="2" id="KW-1185">Reference proteome</keyword>
<organism evidence="1 2">
    <name type="scientific">Pseudomonas phage vB_Pae_LC3I3</name>
    <dbReference type="NCBI Taxonomy" id="2961988"/>
    <lineage>
        <taxon>Viruses</taxon>
        <taxon>Duplodnaviria</taxon>
        <taxon>Heunggongvirae</taxon>
        <taxon>Uroviricota</taxon>
        <taxon>Caudoviricetes</taxon>
        <taxon>Hulijingvirus</taxon>
        <taxon>Hulijingvirus LC313</taxon>
    </lineage>
</organism>
<evidence type="ECO:0000313" key="1">
    <source>
        <dbReference type="EMBL" id="UVD41432.1"/>
    </source>
</evidence>
<dbReference type="RefSeq" id="YP_010773425.1">
    <property type="nucleotide sequence ID" value="NC_074663.1"/>
</dbReference>
<dbReference type="EMBL" id="ON778007">
    <property type="protein sequence ID" value="UVD41432.1"/>
    <property type="molecule type" value="Genomic_DNA"/>
</dbReference>
<accession>A0A976SUX8</accession>
<proteinExistence type="predicted"/>
<evidence type="ECO:0000313" key="2">
    <source>
        <dbReference type="Proteomes" id="UP001057809"/>
    </source>
</evidence>
<dbReference type="KEGG" id="vg:80397703"/>
<sequence length="71" mass="7839">MSEACSQYQGGRCKSGFPRLHPVCWGGNPGCPHCGKVSTAPMCMQEEIPKHLTRDDGLPLDWPEKMEVGHE</sequence>
<dbReference type="GeneID" id="80397703"/>
<reference evidence="1" key="1">
    <citation type="submission" date="2022-06" db="EMBL/GenBank/DDBJ databases">
        <authorList>
            <person name="Xuan G."/>
            <person name="Wang J."/>
            <person name="Kong J."/>
        </authorList>
    </citation>
    <scope>NUCLEOTIDE SEQUENCE</scope>
</reference>